<dbReference type="GO" id="GO:0008168">
    <property type="term" value="F:methyltransferase activity"/>
    <property type="evidence" value="ECO:0007669"/>
    <property type="project" value="UniProtKB-KW"/>
</dbReference>
<keyword evidence="2" id="KW-0489">Methyltransferase</keyword>
<dbReference type="PANTHER" id="PTHR34203:SF15">
    <property type="entry name" value="SLL1173 PROTEIN"/>
    <property type="match status" value="1"/>
</dbReference>
<accession>K9W1L6</accession>
<dbReference type="SUPFAM" id="SSF53335">
    <property type="entry name" value="S-adenosyl-L-methionine-dependent methyltransferases"/>
    <property type="match status" value="1"/>
</dbReference>
<dbReference type="GO" id="GO:0032259">
    <property type="term" value="P:methylation"/>
    <property type="evidence" value="ECO:0007669"/>
    <property type="project" value="UniProtKB-KW"/>
</dbReference>
<evidence type="ECO:0000313" key="2">
    <source>
        <dbReference type="EMBL" id="AFZ13627.1"/>
    </source>
</evidence>
<keyword evidence="3" id="KW-1185">Reference proteome</keyword>
<dbReference type="EMBL" id="CP003620">
    <property type="protein sequence ID" value="AFZ13627.1"/>
    <property type="molecule type" value="Genomic_DNA"/>
</dbReference>
<dbReference type="STRING" id="1173022.Cri9333_2781"/>
<protein>
    <submittedName>
        <fullName evidence="2">Methyltransferase FkbM family</fullName>
    </submittedName>
</protein>
<feature type="domain" description="Methyltransferase FkbM" evidence="1">
    <location>
        <begin position="110"/>
        <end position="282"/>
    </location>
</feature>
<gene>
    <name evidence="2" type="ORF">Cri9333_2781</name>
</gene>
<dbReference type="HOGENOM" id="CLU_867961_0_0_3"/>
<proteinExistence type="predicted"/>
<evidence type="ECO:0000313" key="3">
    <source>
        <dbReference type="Proteomes" id="UP000010472"/>
    </source>
</evidence>
<dbReference type="Pfam" id="PF05050">
    <property type="entry name" value="Methyltransf_21"/>
    <property type="match status" value="1"/>
</dbReference>
<dbReference type="AlphaFoldDB" id="K9W1L6"/>
<dbReference type="Proteomes" id="UP000010472">
    <property type="component" value="Chromosome"/>
</dbReference>
<keyword evidence="2" id="KW-0808">Transferase</keyword>
<organism evidence="2 3">
    <name type="scientific">Crinalium epipsammum PCC 9333</name>
    <dbReference type="NCBI Taxonomy" id="1173022"/>
    <lineage>
        <taxon>Bacteria</taxon>
        <taxon>Bacillati</taxon>
        <taxon>Cyanobacteriota</taxon>
        <taxon>Cyanophyceae</taxon>
        <taxon>Gomontiellales</taxon>
        <taxon>Gomontiellaceae</taxon>
        <taxon>Crinalium</taxon>
    </lineage>
</organism>
<dbReference type="OrthoDB" id="421171at2"/>
<evidence type="ECO:0000259" key="1">
    <source>
        <dbReference type="Pfam" id="PF05050"/>
    </source>
</evidence>
<dbReference type="Gene3D" id="3.40.50.150">
    <property type="entry name" value="Vaccinia Virus protein VP39"/>
    <property type="match status" value="1"/>
</dbReference>
<dbReference type="InterPro" id="IPR006342">
    <property type="entry name" value="FkbM_mtfrase"/>
</dbReference>
<dbReference type="InterPro" id="IPR052514">
    <property type="entry name" value="SAM-dependent_MTase"/>
</dbReference>
<name>K9W1L6_9CYAN</name>
<dbReference type="InterPro" id="IPR029063">
    <property type="entry name" value="SAM-dependent_MTases_sf"/>
</dbReference>
<dbReference type="eggNOG" id="COG2242">
    <property type="taxonomic scope" value="Bacteria"/>
</dbReference>
<reference evidence="2 3" key="1">
    <citation type="submission" date="2012-06" db="EMBL/GenBank/DDBJ databases">
        <title>Finished chromosome of genome of Crinalium epipsammum PCC 9333.</title>
        <authorList>
            <consortium name="US DOE Joint Genome Institute"/>
            <person name="Gugger M."/>
            <person name="Coursin T."/>
            <person name="Rippka R."/>
            <person name="Tandeau De Marsac N."/>
            <person name="Huntemann M."/>
            <person name="Wei C.-L."/>
            <person name="Han J."/>
            <person name="Detter J.C."/>
            <person name="Han C."/>
            <person name="Tapia R."/>
            <person name="Davenport K."/>
            <person name="Daligault H."/>
            <person name="Erkkila T."/>
            <person name="Gu W."/>
            <person name="Munk A.C.C."/>
            <person name="Teshima H."/>
            <person name="Xu Y."/>
            <person name="Chain P."/>
            <person name="Chen A."/>
            <person name="Krypides N."/>
            <person name="Mavromatis K."/>
            <person name="Markowitz V."/>
            <person name="Szeto E."/>
            <person name="Ivanova N."/>
            <person name="Mikhailova N."/>
            <person name="Ovchinnikova G."/>
            <person name="Pagani I."/>
            <person name="Pati A."/>
            <person name="Goodwin L."/>
            <person name="Peters L."/>
            <person name="Pitluck S."/>
            <person name="Woyke T."/>
            <person name="Kerfeld C."/>
        </authorList>
    </citation>
    <scope>NUCLEOTIDE SEQUENCE [LARGE SCALE GENOMIC DNA]</scope>
    <source>
        <strain evidence="2 3">PCC 9333</strain>
    </source>
</reference>
<dbReference type="NCBIfam" id="TIGR01444">
    <property type="entry name" value="fkbM_fam"/>
    <property type="match status" value="1"/>
</dbReference>
<dbReference type="PANTHER" id="PTHR34203">
    <property type="entry name" value="METHYLTRANSFERASE, FKBM FAMILY PROTEIN"/>
    <property type="match status" value="1"/>
</dbReference>
<sequence length="320" mass="37591">MMELIVKVIKRMKSKTRLLIYRNWIYFCKSFKYLKQKLNKIKEETELFISKEEQKKTFYFIEISFKDSIFKMILERPGHIEDYIVQHGAWEPHISDLITFFMKENGIFLDVGANIGYHSLYIASSFENSECICFEPNSLIYQQLNRNIKLNNRLKNIRAYDVAISNFDGEVEFYMQDESPYNRGISSLTHNWDLKLDTHGVKQISVQAAKLDDFLEESLKSRISVIKIDTQGTEYQVICGAMDIIEKSKPVIFFEFETAYQPENPAESLKEILNKIYGFGYKVFLVKSEYPELFYEFDISLIADDLSFEGDFVCLPSDFL</sequence>
<dbReference type="RefSeq" id="WP_015203737.1">
    <property type="nucleotide sequence ID" value="NC_019753.1"/>
</dbReference>
<dbReference type="KEGG" id="cep:Cri9333_2781"/>